<name>A0A220VFA0_9GAMM</name>
<feature type="chain" id="PRO_5012623432" description="Ig-like domain-containing protein" evidence="1">
    <location>
        <begin position="19"/>
        <end position="3392"/>
    </location>
</feature>
<evidence type="ECO:0000256" key="1">
    <source>
        <dbReference type="SAM" id="SignalP"/>
    </source>
</evidence>
<keyword evidence="1" id="KW-0732">Signal</keyword>
<protein>
    <recommendedName>
        <fullName evidence="4">Ig-like domain-containing protein</fullName>
    </recommendedName>
</protein>
<reference evidence="2 3" key="1">
    <citation type="journal article" date="2016" name="Int. J. Syst. Evol. Microbiol.">
        <title>Paraphotobacterium marinum gen. nov., sp. nov., a member of the family Vibrionaceae, isolated from surface seawater.</title>
        <authorList>
            <person name="Huang Z."/>
            <person name="Dong C."/>
            <person name="Shao Z."/>
        </authorList>
    </citation>
    <scope>NUCLEOTIDE SEQUENCE [LARGE SCALE GENOMIC DNA]</scope>
    <source>
        <strain evidence="2 3">NSCS20N07D</strain>
    </source>
</reference>
<accession>A0A220VFA0</accession>
<gene>
    <name evidence="2" type="ORF">CF386_08175</name>
</gene>
<dbReference type="EMBL" id="CP022356">
    <property type="protein sequence ID" value="ASK79035.1"/>
    <property type="molecule type" value="Genomic_DNA"/>
</dbReference>
<dbReference type="RefSeq" id="WP_089073943.1">
    <property type="nucleotide sequence ID" value="NZ_CP022356.1"/>
</dbReference>
<proteinExistence type="predicted"/>
<evidence type="ECO:0008006" key="4">
    <source>
        <dbReference type="Google" id="ProtNLM"/>
    </source>
</evidence>
<evidence type="ECO:0000313" key="3">
    <source>
        <dbReference type="Proteomes" id="UP000242175"/>
    </source>
</evidence>
<evidence type="ECO:0000313" key="2">
    <source>
        <dbReference type="EMBL" id="ASK79035.1"/>
    </source>
</evidence>
<sequence>MFKLKTIIILLYISLLTACGGSDGGSDNTPPKPSPQKVHFTIKSKIDTPPNIRVGKSVHYSLDVKKNVENNFLNLEKYSNKSVNNSSIAITNIKLFDSNNPTNIYNLKNYISPENGDEDNECVQLDGQDLKFTQIADGCSLDLNIPSTDRHSQSIKSIEISFSNNTTLIYKLNSFNSRYHFHSSLGFIKINGINPRFNNIDILSTSQDVKNVLLKNLSKVSLYNLSIDQIDTFNNKQILPHFSYKIPKITSNQELKLHLKEGDYKVDADNLNEPIFIHVLPKQTLRQKNNQHIYSGLKRNIKLAQTSYPEIVIDSTKLDKNGSQLTLTIKNIGAGPWNQPKGKINFKEFKSAGWGLDSDSCMDLQTLAPEQKCSITFNHDASKKLESQLIHLPVNYNNEKEPGFMLSAYVGYIKNLVTSVTKVNDNQFKITVAKNTKPNNGDFQCLPEGNNTFNCTNKSKDTLTPTISVNDEKLQFYAHVNKYFSIGHNIYQLSSGKQFLTSKLIYHADSDIVKRTLILDQYDSLYFVTKSSPNIVQYVNPQKNITYSIKAKNGGYYKEALFDNQNKILIFRTQDGVIELYKVKKDQVNLDSIGEIKVPVGYKFVGMSLNNDTLLMTYHYLDDYAHSYYEKLFLNDPNTFYKSVEPKSINAYVVSPLIINLKTQIIGITYNQGQNANIIQFNEDKKTIDTVKIPKAEVSDTSFLHGISNPTKNGSILFINNTLTPELKKFTIMKFDTNNNQFNNLSSDSSYPYLMNIDILKKLIYFVSIPEDSKTQFSKPKIFLNRAEFTNNSELVNDFSVYTFQNYPSNLTFHKTLDFMFQGTWCNVILPDLITAKVKDSIKIIPKVICPHSNYTTKDFTFKWLDAGTGAHTEANLDYIVPSYDPADNPHQLILQVTPINRANIKPLQMTFSTFIKVEAPENKTTLFVSPTTTTISSDSEPKDSVVFTVRSNVPIDKDNLIFTPLDSNFKDFGITAISDKDQFDNIYVTVHIPNDKKASYQGNFSLRGIPNSKTTVTVNRISENTKLSVGYPEKSITKDINQVTFHLSSNIPISSDNLDFKSADGLEVVTYKNEGQNNVFATVKAPNGIKTYTGSFSVKAHSQTSQAVKVTRLDASSSLEVIHPNRTIGKEEGDGTGVTEVQFQVTSNVPVSANIDFQPENGLTFVRWTNSSSDSTKGTYTATAIVSVPPGTTAPNQPYTGSFSVKAHSQTSQAVQVTRLDETSSLKVINPSRTIGQAEGDGTQVQFQVTSNVPVPANIDFKPENGLTFVSWIKASSDKGTYTATAIVSVPATATDKPYTGSFSVKAHPQTSRAVQVTRLDVPATLEVSQPNRTIGQAEGDGTQVQFQVTSNVPVPANIDFKPENGLTFVRWIKASSDKGTYTATAIVSVPATATDKPYTGSFIVKAHPQTSRAVQVTRLDVPVTLEVSQPNRTIGQAEGDGTQVQFQVTSNVPVPANIDFKPENGLTFVSWIKASSDKGTYTATAIVSVPATATDKPYTGSFIVKAHPQTSRAVQVTRLDVPATLEVSQPNRTIGQAEGDGTQVQFQVTSNVPVSANIDFQPENGLTFVRWIKASSDKGTYTATAIVSVPATATDKPYTGSFIVKAHPQTSRAVQVTRLDVPATLEVSQPNRTIGQAEGDGTQVQFQVTSNVPVSANIDFQPENGLTFVRWIKASSDKGTYTATAIVSVPATATDKPYTGSFIVKAHPQTSRAVQVTRLDVPATLEVSQPNRTIGQAEGDGTQVQFQVTSNVPVPANIDFKPENGLTFVRWIKASSDKGTYTATAIVSVPATATDKPYTGSFIVKAHPQTSRAVQVTRLDASSSLEVIHPNRTIGKEEGDGTGVTEVQFQVTSNVPVSANIDFQPENGLTFVRWTNSSSDSTKGTYTATAIVSVPPGTTAPNQPYTGSFSVKAHSQTSQAVQVTRLDETSSLKVINPSRTIGQAEGDGTQVQFQVTSNVPVPANIDFKPENGLTFVSWIKASSDKGTYTATAIVSVPATATDKPYTGSFSVKAHPQTSRAVQVTRLDVPATLEVSQPNRTIGQAEGDGTQVQFQVTSNVPVPANIDFKPENGLTFVRWIKASSDKGTYTATAIVSVPATATDKPYTGSFIVKAHPQTSRAVQVTRLDVPVTLEVSQPNRTIGQAEGDGTQVQFQVTSNVPVPANIDFKPENGLTFVSWIKASSDKGTYTATAIVSVPATATDKPYTGSFIVKAHPQTSRAVQVTRLDVPATLEVSQPNRTIGQAEGDGTQVQFQVTSNVPVSANIDFQPENGLTFVRWIKASSDKGTYTATAIVSVPATATDKPYTGSFIVKAHPQTSRAVQVTRLDVPATLEVSQPNRTIGQAEGDGTQVQFQVTSNVPVSANIDFQPENGLTFVRWIKASSDKGTYTATAIVSVPATATDKPYTGSFIVKAHPQTSRAVQVTRLDVPATLEVSQPNRTIGQAEGDGTQVQFQVTSNVPVPANIDFKPENGLTFVRWIKASSDKGTYTATAIVSVPATATDKPYTGSFIVKAHPQTSRAVQVTRLDVPATLEVSQPNRTIGQAEGDGTQVQFQVTSNVPVPANIDFKPENGLTFVRWIKASSDKGTYTATAIVSVPATATDKPYTGSFIVKAHPQTSRAVQVTRLDVPATLEVSQPNRTIGQAEGDGTQVQFQVTSNVPVSANIDFQPENGLTFVRWTNSSSDSTKGTYTATAIVSVPPGTTAPNQPYTGSFSVKAHSQTSQAVQVTRLDDINLSVDKEYDSWRNIQGLVKASESPTNILKSTYKSQDLFTVVSTQAIKNWVWTFVPDKDTTEWARKFSDNIKVFNDDTSTNFTIRYVENTSITPPRAGAFIEGHLVAKQGDAVQYTSNLKLNISFEGGAITIWTPKELGWPIIVEPNDAHFANGLFIDRYNQTTINETKDPLHLIPPTSDNLKDKNIFHLRPFKDKTGEFNYLMRVTGDKCLYTERNNIYDWDCSKHPDPNAGYDPNVDFLAFQIFREPSPDSPFTNIGAWRPQHLDGQVTYGWYFVNKRNYSDTDVDKISFLKLPREGKNSFHQDIRYAQSKRISLEMSEDINRSTSPTSIQKQLMDLPLFYVVDSETENYLSSVTLNSTRITPFATNYKKDDGLRDANFYDQNKNLKYPTLDNNMYDLRNTGVYYGYYIPAIVAEDDDSDNFLKDIFKRPSNINLVIFNRPYSVRFDISLRNRKMTTPDDWKQDEDMLYVKTPADGEGQRIWDNDKNREIGINTVIDNPFESAPECTRYYWGQGNRDRNYNSQCYKVLMTYHLTTKDTYDSRTPFNGSIHFGFWPSIYLSQTYYEDVQQVKFMATPPMAYEFDASKLATDNYACTTTFTAPFCVDSNWNPLKKEFGTTQRLTYLEPNPITGRPFGAQQLYDITSTISIVDEGKKNY</sequence>
<dbReference type="KEGG" id="pmai:CF386_08175"/>
<organism evidence="2 3">
    <name type="scientific">Paraphotobacterium marinum</name>
    <dbReference type="NCBI Taxonomy" id="1755811"/>
    <lineage>
        <taxon>Bacteria</taxon>
        <taxon>Pseudomonadati</taxon>
        <taxon>Pseudomonadota</taxon>
        <taxon>Gammaproteobacteria</taxon>
        <taxon>Vibrionales</taxon>
        <taxon>Vibrionaceae</taxon>
        <taxon>Paraphotobacterium</taxon>
    </lineage>
</organism>
<keyword evidence="3" id="KW-1185">Reference proteome</keyword>
<dbReference type="OrthoDB" id="8481600at2"/>
<feature type="signal peptide" evidence="1">
    <location>
        <begin position="1"/>
        <end position="18"/>
    </location>
</feature>
<dbReference type="PROSITE" id="PS51257">
    <property type="entry name" value="PROKAR_LIPOPROTEIN"/>
    <property type="match status" value="1"/>
</dbReference>
<dbReference type="Proteomes" id="UP000242175">
    <property type="component" value="Chromosome small"/>
</dbReference>